<proteinExistence type="predicted"/>
<dbReference type="EMBL" id="UINC01000950">
    <property type="protein sequence ID" value="SUZ65078.1"/>
    <property type="molecule type" value="Genomic_DNA"/>
</dbReference>
<organism evidence="2">
    <name type="scientific">marine metagenome</name>
    <dbReference type="NCBI Taxonomy" id="408172"/>
    <lineage>
        <taxon>unclassified sequences</taxon>
        <taxon>metagenomes</taxon>
        <taxon>ecological metagenomes</taxon>
    </lineage>
</organism>
<feature type="coiled-coil region" evidence="1">
    <location>
        <begin position="33"/>
        <end position="67"/>
    </location>
</feature>
<reference evidence="2" key="1">
    <citation type="submission" date="2018-05" db="EMBL/GenBank/DDBJ databases">
        <authorList>
            <person name="Lanie J.A."/>
            <person name="Ng W.-L."/>
            <person name="Kazmierczak K.M."/>
            <person name="Andrzejewski T.M."/>
            <person name="Davidsen T.M."/>
            <person name="Wayne K.J."/>
            <person name="Tettelin H."/>
            <person name="Glass J.I."/>
            <person name="Rusch D."/>
            <person name="Podicherti R."/>
            <person name="Tsui H.-C.T."/>
            <person name="Winkler M.E."/>
        </authorList>
    </citation>
    <scope>NUCLEOTIDE SEQUENCE</scope>
</reference>
<evidence type="ECO:0000313" key="2">
    <source>
        <dbReference type="EMBL" id="SUZ65078.1"/>
    </source>
</evidence>
<evidence type="ECO:0008006" key="3">
    <source>
        <dbReference type="Google" id="ProtNLM"/>
    </source>
</evidence>
<keyword evidence="1" id="KW-0175">Coiled coil</keyword>
<sequence length="221" mass="25363">MFDNLRHAFREAVDNFKEELGRDEIPEAVDRLLREMKREAADTKAEIRRLEEAIHGAIEGAEKEERKGKTCRRREKMALDISDEETARVARDYADKHEHRRSVLQHKALALKEELDMRQEDYGEMIEAIKDADKNREGLAATAGRATARNSIEEADDLFSELDRFADEIEGDDARRKANIEVDDLLDARPDSFESPPDLGEIDVDARLEALKRAMDEKGQQ</sequence>
<accession>A0A381PFE8</accession>
<evidence type="ECO:0000256" key="1">
    <source>
        <dbReference type="SAM" id="Coils"/>
    </source>
</evidence>
<protein>
    <recommendedName>
        <fullName evidence="3">PspA/IM30 family protein</fullName>
    </recommendedName>
</protein>
<dbReference type="AlphaFoldDB" id="A0A381PFE8"/>
<gene>
    <name evidence="2" type="ORF">METZ01_LOCUS17932</name>
</gene>
<name>A0A381PFE8_9ZZZZ</name>